<dbReference type="NCBIfam" id="TIGR03187">
    <property type="entry name" value="DGQHR"/>
    <property type="match status" value="1"/>
</dbReference>
<dbReference type="InterPro" id="IPR017642">
    <property type="entry name" value="DNA_S_mod_DndB"/>
</dbReference>
<evidence type="ECO:0000313" key="2">
    <source>
        <dbReference type="EMBL" id="CRY77522.1"/>
    </source>
</evidence>
<feature type="region of interest" description="Disordered" evidence="1">
    <location>
        <begin position="383"/>
        <end position="411"/>
    </location>
</feature>
<dbReference type="EMBL" id="LN868938">
    <property type="protein sequence ID" value="CRY77522.1"/>
    <property type="molecule type" value="Genomic_DNA"/>
</dbReference>
<dbReference type="KEGG" id="nfr:ERS450000_02444"/>
<feature type="compositionally biased region" description="Basic and acidic residues" evidence="1">
    <location>
        <begin position="390"/>
        <end position="399"/>
    </location>
</feature>
<organism evidence="2 3">
    <name type="scientific">Nocardia farcinica</name>
    <dbReference type="NCBI Taxonomy" id="37329"/>
    <lineage>
        <taxon>Bacteria</taxon>
        <taxon>Bacillati</taxon>
        <taxon>Actinomycetota</taxon>
        <taxon>Actinomycetes</taxon>
        <taxon>Mycobacteriales</taxon>
        <taxon>Nocardiaceae</taxon>
        <taxon>Nocardia</taxon>
    </lineage>
</organism>
<gene>
    <name evidence="2" type="ORF">ERS450000_02444</name>
</gene>
<dbReference type="RefSeq" id="WP_060592620.1">
    <property type="nucleotide sequence ID" value="NZ_CP031418.1"/>
</dbReference>
<name>A0A0H5NQG0_NOCFR</name>
<dbReference type="AlphaFoldDB" id="A0A0H5NQG0"/>
<evidence type="ECO:0000256" key="1">
    <source>
        <dbReference type="SAM" id="MobiDB-lite"/>
    </source>
</evidence>
<dbReference type="Pfam" id="PF14072">
    <property type="entry name" value="DndB"/>
    <property type="match status" value="1"/>
</dbReference>
<dbReference type="InterPro" id="IPR017601">
    <property type="entry name" value="DGQHR-contain_dom"/>
</dbReference>
<dbReference type="Proteomes" id="UP000057820">
    <property type="component" value="Chromosome 1"/>
</dbReference>
<evidence type="ECO:0000313" key="3">
    <source>
        <dbReference type="Proteomes" id="UP000057820"/>
    </source>
</evidence>
<proteinExistence type="predicted"/>
<sequence>MSSNHIGLREHDGLDQALAAASADAAASGARVFPCTVFRQGRRTMISTSFPYAFLARQVVAESVDKGGDPANTTNRPLMTDHVRNINTYVRENREDYILPPVTLNARQLPALHLPRGNFKNRLGFMVIGDEVRFYVTDGQHRITAIRGHGSGRSAIPSLVDLDDGFEDDSLAVLIVVEEDLKRIHQDFADAAQTKQIPASLLAVYNTREPVNGVLADLVERTRFFRGRVDATSKTLPKASQAVFLLNQVRQFVKELLFADYALSEDSVARQSSRLIGDKQARDELVEDAIVLVETLSEHMDPWREICSLPTSGGPANRVADFRQRYINMTATGLVVIGRVAYEIRKSTDLAWRQDAYKRLATEIDWRRDALIWRGSIVSPDGKISTQRGPVREAADRVKRQLGLATSGQPG</sequence>
<accession>A0A0H5NQG0</accession>
<dbReference type="CDD" id="cd16412">
    <property type="entry name" value="dndB"/>
    <property type="match status" value="1"/>
</dbReference>
<protein>
    <submittedName>
        <fullName evidence="2">DNA sulfur modification protein DndB</fullName>
    </submittedName>
</protein>
<reference evidence="3" key="1">
    <citation type="submission" date="2015-03" db="EMBL/GenBank/DDBJ databases">
        <authorList>
            <consortium name="Pathogen Informatics"/>
        </authorList>
    </citation>
    <scope>NUCLEOTIDE SEQUENCE [LARGE SCALE GENOMIC DNA]</scope>
    <source>
        <strain evidence="3">NCTC11134</strain>
    </source>
</reference>